<comment type="caution">
    <text evidence="1">The sequence shown here is derived from an EMBL/GenBank/DDBJ whole genome shotgun (WGS) entry which is preliminary data.</text>
</comment>
<protein>
    <submittedName>
        <fullName evidence="1">Uncharacterized protein</fullName>
    </submittedName>
</protein>
<sequence>MDAPSTVRSHPAVEIADRAHAVLVGPFRVSRRADRFDRARR</sequence>
<evidence type="ECO:0000313" key="2">
    <source>
        <dbReference type="Proteomes" id="UP000619244"/>
    </source>
</evidence>
<proteinExistence type="predicted"/>
<dbReference type="RefSeq" id="WP_268256219.1">
    <property type="nucleotide sequence ID" value="NZ_BMVU01000030.1"/>
</dbReference>
<dbReference type="Proteomes" id="UP000619244">
    <property type="component" value="Unassembled WGS sequence"/>
</dbReference>
<dbReference type="AlphaFoldDB" id="A0A918NSJ2"/>
<reference evidence="1" key="1">
    <citation type="journal article" date="2014" name="Int. J. Syst. Evol. Microbiol.">
        <title>Complete genome sequence of Corynebacterium casei LMG S-19264T (=DSM 44701T), isolated from a smear-ripened cheese.</title>
        <authorList>
            <consortium name="US DOE Joint Genome Institute (JGI-PGF)"/>
            <person name="Walter F."/>
            <person name="Albersmeier A."/>
            <person name="Kalinowski J."/>
            <person name="Ruckert C."/>
        </authorList>
    </citation>
    <scope>NUCLEOTIDE SEQUENCE</scope>
    <source>
        <strain evidence="1">JCM 4790</strain>
    </source>
</reference>
<dbReference type="EMBL" id="BMVU01000030">
    <property type="protein sequence ID" value="GGX92021.1"/>
    <property type="molecule type" value="Genomic_DNA"/>
</dbReference>
<organism evidence="1 2">
    <name type="scientific">Streptomyces minutiscleroticus</name>
    <dbReference type="NCBI Taxonomy" id="68238"/>
    <lineage>
        <taxon>Bacteria</taxon>
        <taxon>Bacillati</taxon>
        <taxon>Actinomycetota</taxon>
        <taxon>Actinomycetes</taxon>
        <taxon>Kitasatosporales</taxon>
        <taxon>Streptomycetaceae</taxon>
        <taxon>Streptomyces</taxon>
    </lineage>
</organism>
<reference evidence="1" key="2">
    <citation type="submission" date="2020-09" db="EMBL/GenBank/DDBJ databases">
        <authorList>
            <person name="Sun Q."/>
            <person name="Ohkuma M."/>
        </authorList>
    </citation>
    <scope>NUCLEOTIDE SEQUENCE</scope>
    <source>
        <strain evidence="1">JCM 4790</strain>
    </source>
</reference>
<gene>
    <name evidence="1" type="ORF">GCM10010358_52330</name>
</gene>
<name>A0A918NSJ2_9ACTN</name>
<evidence type="ECO:0000313" key="1">
    <source>
        <dbReference type="EMBL" id="GGX92021.1"/>
    </source>
</evidence>
<keyword evidence="2" id="KW-1185">Reference proteome</keyword>
<accession>A0A918NSJ2</accession>